<sequence length="126" mass="13722">MAGGAMNTIKIFRPAFLNPLCKALGLSIGDLCVLSRRSFDGEREIWAVGLDYGGRRFPHIILGEESGASISWIKSAIGPAVELVQRAFLLPQYEKYATRKVDALLCGYIELGYSGGLHLAQESSTM</sequence>
<accession>A0A656PMJ6</accession>
<dbReference type="EMBL" id="DQFB01000004">
    <property type="protein sequence ID" value="HCQ40583.1"/>
    <property type="molecule type" value="Genomic_DNA"/>
</dbReference>
<gene>
    <name evidence="1" type="ORF">DIU24_02650</name>
</gene>
<comment type="caution">
    <text evidence="1">The sequence shown here is derived from an EMBL/GenBank/DDBJ whole genome shotgun (WGS) entry which is preliminary data.</text>
</comment>
<proteinExistence type="predicted"/>
<name>A0A656PMJ6_UNCKA</name>
<organism evidence="1 2">
    <name type="scientific">candidate division WWE3 bacterium</name>
    <dbReference type="NCBI Taxonomy" id="2053526"/>
    <lineage>
        <taxon>Bacteria</taxon>
        <taxon>Katanobacteria</taxon>
    </lineage>
</organism>
<evidence type="ECO:0000313" key="2">
    <source>
        <dbReference type="Proteomes" id="UP000262056"/>
    </source>
</evidence>
<dbReference type="AlphaFoldDB" id="A0A656PMJ6"/>
<dbReference type="Proteomes" id="UP000262056">
    <property type="component" value="Unassembled WGS sequence"/>
</dbReference>
<evidence type="ECO:0000313" key="1">
    <source>
        <dbReference type="EMBL" id="HCQ40583.1"/>
    </source>
</evidence>
<protein>
    <submittedName>
        <fullName evidence="1">Uncharacterized protein</fullName>
    </submittedName>
</protein>
<reference evidence="1 2" key="1">
    <citation type="journal article" date="2018" name="Nat. Biotechnol.">
        <title>A standardized bacterial taxonomy based on genome phylogeny substantially revises the tree of life.</title>
        <authorList>
            <person name="Parks D.H."/>
            <person name="Chuvochina M."/>
            <person name="Waite D.W."/>
            <person name="Rinke C."/>
            <person name="Skarshewski A."/>
            <person name="Chaumeil P.A."/>
            <person name="Hugenholtz P."/>
        </authorList>
    </citation>
    <scope>NUCLEOTIDE SEQUENCE [LARGE SCALE GENOMIC DNA]</scope>
    <source>
        <strain evidence="1">UBA12021</strain>
    </source>
</reference>